<evidence type="ECO:0000313" key="1">
    <source>
        <dbReference type="EMBL" id="TCO86404.1"/>
    </source>
</evidence>
<keyword evidence="2" id="KW-1185">Reference proteome</keyword>
<organism evidence="1 2">
    <name type="scientific">Frisingicoccus caecimuris</name>
    <dbReference type="NCBI Taxonomy" id="1796636"/>
    <lineage>
        <taxon>Bacteria</taxon>
        <taxon>Bacillati</taxon>
        <taxon>Bacillota</taxon>
        <taxon>Clostridia</taxon>
        <taxon>Lachnospirales</taxon>
        <taxon>Lachnospiraceae</taxon>
        <taxon>Frisingicoccus</taxon>
    </lineage>
</organism>
<name>A0A4R2LL89_9FIRM</name>
<protein>
    <submittedName>
        <fullName evidence="1">Uncharacterized protein</fullName>
    </submittedName>
</protein>
<reference evidence="1 2" key="1">
    <citation type="submission" date="2019-03" db="EMBL/GenBank/DDBJ databases">
        <title>Genomic Encyclopedia of Type Strains, Phase IV (KMG-IV): sequencing the most valuable type-strain genomes for metagenomic binning, comparative biology and taxonomic classification.</title>
        <authorList>
            <person name="Goeker M."/>
        </authorList>
    </citation>
    <scope>NUCLEOTIDE SEQUENCE [LARGE SCALE GENOMIC DNA]</scope>
    <source>
        <strain evidence="1 2">DSM 28559</strain>
    </source>
</reference>
<gene>
    <name evidence="1" type="ORF">EV212_101191</name>
</gene>
<comment type="caution">
    <text evidence="1">The sequence shown here is derived from an EMBL/GenBank/DDBJ whole genome shotgun (WGS) entry which is preliminary data.</text>
</comment>
<evidence type="ECO:0000313" key="2">
    <source>
        <dbReference type="Proteomes" id="UP000295711"/>
    </source>
</evidence>
<dbReference type="Proteomes" id="UP000295711">
    <property type="component" value="Unassembled WGS sequence"/>
</dbReference>
<sequence length="63" mass="6878">MNEIGSTRYGNGGTIIPNMERKMAAENAIAAIKKSLSDTQLSYGIVKDILQIADEIAYYSPLQ</sequence>
<proteinExistence type="predicted"/>
<accession>A0A4R2LL89</accession>
<dbReference type="AlphaFoldDB" id="A0A4R2LL89"/>
<dbReference type="EMBL" id="SLXA01000001">
    <property type="protein sequence ID" value="TCO86404.1"/>
    <property type="molecule type" value="Genomic_DNA"/>
</dbReference>